<reference evidence="2" key="1">
    <citation type="submission" date="2023-06" db="EMBL/GenBank/DDBJ databases">
        <authorList>
            <consortium name="Lawrence Berkeley National Laboratory"/>
            <person name="Ahrendt S."/>
            <person name="Sahu N."/>
            <person name="Indic B."/>
            <person name="Wong-Bajracharya J."/>
            <person name="Merenyi Z."/>
            <person name="Ke H.-M."/>
            <person name="Monk M."/>
            <person name="Kocsube S."/>
            <person name="Drula E."/>
            <person name="Lipzen A."/>
            <person name="Balint B."/>
            <person name="Henrissat B."/>
            <person name="Andreopoulos B."/>
            <person name="Martin F.M."/>
            <person name="Harder C.B."/>
            <person name="Rigling D."/>
            <person name="Ford K.L."/>
            <person name="Foster G.D."/>
            <person name="Pangilinan J."/>
            <person name="Papanicolaou A."/>
            <person name="Barry K."/>
            <person name="LaButti K."/>
            <person name="Viragh M."/>
            <person name="Koriabine M."/>
            <person name="Yan M."/>
            <person name="Riley R."/>
            <person name="Champramary S."/>
            <person name="Plett K.L."/>
            <person name="Tsai I.J."/>
            <person name="Slot J."/>
            <person name="Sipos G."/>
            <person name="Plett J."/>
            <person name="Nagy L.G."/>
            <person name="Grigoriev I.V."/>
        </authorList>
    </citation>
    <scope>NUCLEOTIDE SEQUENCE</scope>
    <source>
        <strain evidence="2">HWK02</strain>
    </source>
</reference>
<keyword evidence="1" id="KW-1133">Transmembrane helix</keyword>
<feature type="transmembrane region" description="Helical" evidence="1">
    <location>
        <begin position="6"/>
        <end position="30"/>
    </location>
</feature>
<proteinExistence type="predicted"/>
<keyword evidence="1" id="KW-0812">Transmembrane</keyword>
<keyword evidence="1" id="KW-0472">Membrane</keyword>
<dbReference type="AlphaFoldDB" id="A0AA39UQ09"/>
<sequence length="84" mass="9308">MLPVLLMILLASLPRTVIVSLGTLSLVAAFRTREKLIVHDAILGSSVPTDMFNLYSCSLGCEKQQLYAPNQLQLLMRIITPLPR</sequence>
<evidence type="ECO:0000313" key="2">
    <source>
        <dbReference type="EMBL" id="KAK0492404.1"/>
    </source>
</evidence>
<accession>A0AA39UQ09</accession>
<evidence type="ECO:0000313" key="3">
    <source>
        <dbReference type="Proteomes" id="UP001175228"/>
    </source>
</evidence>
<keyword evidence="3" id="KW-1185">Reference proteome</keyword>
<gene>
    <name evidence="2" type="ORF">EDD18DRAFT_1184420</name>
</gene>
<dbReference type="EMBL" id="JAUEPU010000030">
    <property type="protein sequence ID" value="KAK0492404.1"/>
    <property type="molecule type" value="Genomic_DNA"/>
</dbReference>
<organism evidence="2 3">
    <name type="scientific">Armillaria luteobubalina</name>
    <dbReference type="NCBI Taxonomy" id="153913"/>
    <lineage>
        <taxon>Eukaryota</taxon>
        <taxon>Fungi</taxon>
        <taxon>Dikarya</taxon>
        <taxon>Basidiomycota</taxon>
        <taxon>Agaricomycotina</taxon>
        <taxon>Agaricomycetes</taxon>
        <taxon>Agaricomycetidae</taxon>
        <taxon>Agaricales</taxon>
        <taxon>Marasmiineae</taxon>
        <taxon>Physalacriaceae</taxon>
        <taxon>Armillaria</taxon>
    </lineage>
</organism>
<evidence type="ECO:0000256" key="1">
    <source>
        <dbReference type="SAM" id="Phobius"/>
    </source>
</evidence>
<comment type="caution">
    <text evidence="2">The sequence shown here is derived from an EMBL/GenBank/DDBJ whole genome shotgun (WGS) entry which is preliminary data.</text>
</comment>
<name>A0AA39UQ09_9AGAR</name>
<protein>
    <submittedName>
        <fullName evidence="2">Uncharacterized protein</fullName>
    </submittedName>
</protein>
<dbReference type="Proteomes" id="UP001175228">
    <property type="component" value="Unassembled WGS sequence"/>
</dbReference>